<dbReference type="InterPro" id="IPR000626">
    <property type="entry name" value="Ubiquitin-like_dom"/>
</dbReference>
<dbReference type="STRING" id="2903.R1F663"/>
<sequence length="86" mass="9466">MPRRRASAPRPGLVGRFGLRVDLNEPVVAVKRLIAQREGVRVKAQRLIFFGTPLENGRTLSDYNIVATDSVDLLLRNLGGARPSEA</sequence>
<name>A0A0D3K4W1_EMIH1</name>
<protein>
    <recommendedName>
        <fullName evidence="1">Ubiquitin-like domain-containing protein</fullName>
    </recommendedName>
</protein>
<evidence type="ECO:0000259" key="1">
    <source>
        <dbReference type="PROSITE" id="PS50053"/>
    </source>
</evidence>
<dbReference type="PaxDb" id="2903-EOD30796"/>
<dbReference type="InterPro" id="IPR019956">
    <property type="entry name" value="Ubiquitin_dom"/>
</dbReference>
<feature type="domain" description="Ubiquitin-like" evidence="1">
    <location>
        <begin position="19"/>
        <end position="80"/>
    </location>
</feature>
<dbReference type="EnsemblProtists" id="EOD30796">
    <property type="protein sequence ID" value="EOD30796"/>
    <property type="gene ID" value="EMIHUDRAFT_232395"/>
</dbReference>
<dbReference type="PROSITE" id="PS50053">
    <property type="entry name" value="UBIQUITIN_2"/>
    <property type="match status" value="1"/>
</dbReference>
<organism evidence="2 3">
    <name type="scientific">Emiliania huxleyi (strain CCMP1516)</name>
    <dbReference type="NCBI Taxonomy" id="280463"/>
    <lineage>
        <taxon>Eukaryota</taxon>
        <taxon>Haptista</taxon>
        <taxon>Haptophyta</taxon>
        <taxon>Prymnesiophyceae</taxon>
        <taxon>Isochrysidales</taxon>
        <taxon>Noelaerhabdaceae</taxon>
        <taxon>Emiliania</taxon>
    </lineage>
</organism>
<dbReference type="InterPro" id="IPR029071">
    <property type="entry name" value="Ubiquitin-like_domsf"/>
</dbReference>
<dbReference type="HOGENOM" id="CLU_2502661_0_0_1"/>
<dbReference type="RefSeq" id="XP_005783225.1">
    <property type="nucleotide sequence ID" value="XM_005783168.1"/>
</dbReference>
<proteinExistence type="predicted"/>
<reference evidence="3" key="1">
    <citation type="journal article" date="2013" name="Nature">
        <title>Pan genome of the phytoplankton Emiliania underpins its global distribution.</title>
        <authorList>
            <person name="Read B.A."/>
            <person name="Kegel J."/>
            <person name="Klute M.J."/>
            <person name="Kuo A."/>
            <person name="Lefebvre S.C."/>
            <person name="Maumus F."/>
            <person name="Mayer C."/>
            <person name="Miller J."/>
            <person name="Monier A."/>
            <person name="Salamov A."/>
            <person name="Young J."/>
            <person name="Aguilar M."/>
            <person name="Claverie J.M."/>
            <person name="Frickenhaus S."/>
            <person name="Gonzalez K."/>
            <person name="Herman E.K."/>
            <person name="Lin Y.C."/>
            <person name="Napier J."/>
            <person name="Ogata H."/>
            <person name="Sarno A.F."/>
            <person name="Shmutz J."/>
            <person name="Schroeder D."/>
            <person name="de Vargas C."/>
            <person name="Verret F."/>
            <person name="von Dassow P."/>
            <person name="Valentin K."/>
            <person name="Van de Peer Y."/>
            <person name="Wheeler G."/>
            <person name="Dacks J.B."/>
            <person name="Delwiche C.F."/>
            <person name="Dyhrman S.T."/>
            <person name="Glockner G."/>
            <person name="John U."/>
            <person name="Richards T."/>
            <person name="Worden A.Z."/>
            <person name="Zhang X."/>
            <person name="Grigoriev I.V."/>
            <person name="Allen A.E."/>
            <person name="Bidle K."/>
            <person name="Borodovsky M."/>
            <person name="Bowler C."/>
            <person name="Brownlee C."/>
            <person name="Cock J.M."/>
            <person name="Elias M."/>
            <person name="Gladyshev V.N."/>
            <person name="Groth M."/>
            <person name="Guda C."/>
            <person name="Hadaegh A."/>
            <person name="Iglesias-Rodriguez M.D."/>
            <person name="Jenkins J."/>
            <person name="Jones B.M."/>
            <person name="Lawson T."/>
            <person name="Leese F."/>
            <person name="Lindquist E."/>
            <person name="Lobanov A."/>
            <person name="Lomsadze A."/>
            <person name="Malik S.B."/>
            <person name="Marsh M.E."/>
            <person name="Mackinder L."/>
            <person name="Mock T."/>
            <person name="Mueller-Roeber B."/>
            <person name="Pagarete A."/>
            <person name="Parker M."/>
            <person name="Probert I."/>
            <person name="Quesneville H."/>
            <person name="Raines C."/>
            <person name="Rensing S.A."/>
            <person name="Riano-Pachon D.M."/>
            <person name="Richier S."/>
            <person name="Rokitta S."/>
            <person name="Shiraiwa Y."/>
            <person name="Soanes D.M."/>
            <person name="van der Giezen M."/>
            <person name="Wahlund T.M."/>
            <person name="Williams B."/>
            <person name="Wilson W."/>
            <person name="Wolfe G."/>
            <person name="Wurch L.L."/>
        </authorList>
    </citation>
    <scope>NUCLEOTIDE SEQUENCE</scope>
</reference>
<evidence type="ECO:0000313" key="2">
    <source>
        <dbReference type="EnsemblProtists" id="EOD30796"/>
    </source>
</evidence>
<dbReference type="GeneID" id="17276069"/>
<dbReference type="Proteomes" id="UP000013827">
    <property type="component" value="Unassembled WGS sequence"/>
</dbReference>
<dbReference type="Pfam" id="PF00240">
    <property type="entry name" value="ubiquitin"/>
    <property type="match status" value="1"/>
</dbReference>
<dbReference type="SMART" id="SM00213">
    <property type="entry name" value="UBQ"/>
    <property type="match status" value="1"/>
</dbReference>
<dbReference type="KEGG" id="ehx:EMIHUDRAFT_232395"/>
<evidence type="ECO:0000313" key="3">
    <source>
        <dbReference type="Proteomes" id="UP000013827"/>
    </source>
</evidence>
<accession>A0A0D3K4W1</accession>
<reference evidence="2" key="2">
    <citation type="submission" date="2024-10" db="UniProtKB">
        <authorList>
            <consortium name="EnsemblProtists"/>
        </authorList>
    </citation>
    <scope>IDENTIFICATION</scope>
</reference>
<dbReference type="PRINTS" id="PR00348">
    <property type="entry name" value="UBIQUITIN"/>
</dbReference>
<keyword evidence="3" id="KW-1185">Reference proteome</keyword>
<dbReference type="SUPFAM" id="SSF54236">
    <property type="entry name" value="Ubiquitin-like"/>
    <property type="match status" value="1"/>
</dbReference>
<dbReference type="Gene3D" id="3.10.20.90">
    <property type="entry name" value="Phosphatidylinositol 3-kinase Catalytic Subunit, Chain A, domain 1"/>
    <property type="match status" value="1"/>
</dbReference>
<dbReference type="CDD" id="cd17039">
    <property type="entry name" value="Ubl_ubiquitin_like"/>
    <property type="match status" value="1"/>
</dbReference>
<dbReference type="AlphaFoldDB" id="A0A0D3K4W1"/>